<evidence type="ECO:0000256" key="10">
    <source>
        <dbReference type="PROSITE-ProRule" id="PRU10141"/>
    </source>
</evidence>
<dbReference type="InterPro" id="IPR017441">
    <property type="entry name" value="Protein_kinase_ATP_BS"/>
</dbReference>
<dbReference type="SUPFAM" id="SSF56112">
    <property type="entry name" value="Protein kinase-like (PK-like)"/>
    <property type="match status" value="1"/>
</dbReference>
<dbReference type="Gene3D" id="3.30.200.20">
    <property type="entry name" value="Phosphorylase Kinase, domain 1"/>
    <property type="match status" value="1"/>
</dbReference>
<proteinExistence type="inferred from homology"/>
<feature type="binding site" evidence="10">
    <location>
        <position position="415"/>
    </location>
    <ligand>
        <name>ATP</name>
        <dbReference type="ChEBI" id="CHEBI:30616"/>
    </ligand>
</feature>
<evidence type="ECO:0000256" key="7">
    <source>
        <dbReference type="ARBA" id="ARBA00022840"/>
    </source>
</evidence>
<reference evidence="13" key="1">
    <citation type="submission" date="2021-02" db="EMBL/GenBank/DDBJ databases">
        <authorList>
            <person name="Nowell W R."/>
        </authorList>
    </citation>
    <scope>NUCLEOTIDE SEQUENCE</scope>
</reference>
<keyword evidence="11" id="KW-0472">Membrane</keyword>
<feature type="transmembrane region" description="Helical" evidence="11">
    <location>
        <begin position="244"/>
        <end position="264"/>
    </location>
</feature>
<keyword evidence="11" id="KW-1133">Transmembrane helix</keyword>
<dbReference type="Pfam" id="PF05024">
    <property type="entry name" value="Gpi1"/>
    <property type="match status" value="1"/>
</dbReference>
<dbReference type="InterPro" id="IPR011009">
    <property type="entry name" value="Kinase-like_dom_sf"/>
</dbReference>
<dbReference type="PROSITE" id="PS00107">
    <property type="entry name" value="PROTEIN_KINASE_ATP"/>
    <property type="match status" value="1"/>
</dbReference>
<evidence type="ECO:0000256" key="4">
    <source>
        <dbReference type="ARBA" id="ARBA00022679"/>
    </source>
</evidence>
<keyword evidence="4" id="KW-0808">Transferase</keyword>
<evidence type="ECO:0000256" key="3">
    <source>
        <dbReference type="ARBA" id="ARBA00022527"/>
    </source>
</evidence>
<comment type="similarity">
    <text evidence="1">Belongs to the protein kinase superfamily. CMGC Ser/Thr protein kinase family. CDC2/CDKX subfamily.</text>
</comment>
<comment type="catalytic activity">
    <reaction evidence="9">
        <text>L-seryl-[protein] + ATP = O-phospho-L-seryl-[protein] + ADP + H(+)</text>
        <dbReference type="Rhea" id="RHEA:17989"/>
        <dbReference type="Rhea" id="RHEA-COMP:9863"/>
        <dbReference type="Rhea" id="RHEA-COMP:11604"/>
        <dbReference type="ChEBI" id="CHEBI:15378"/>
        <dbReference type="ChEBI" id="CHEBI:29999"/>
        <dbReference type="ChEBI" id="CHEBI:30616"/>
        <dbReference type="ChEBI" id="CHEBI:83421"/>
        <dbReference type="ChEBI" id="CHEBI:456216"/>
        <dbReference type="EC" id="2.7.11.22"/>
    </reaction>
</comment>
<dbReference type="InterPro" id="IPR000719">
    <property type="entry name" value="Prot_kinase_dom"/>
</dbReference>
<evidence type="ECO:0000256" key="6">
    <source>
        <dbReference type="ARBA" id="ARBA00022777"/>
    </source>
</evidence>
<evidence type="ECO:0000313" key="13">
    <source>
        <dbReference type="EMBL" id="CAF1271867.1"/>
    </source>
</evidence>
<dbReference type="Gene3D" id="1.10.510.10">
    <property type="entry name" value="Transferase(Phosphotransferase) domain 1"/>
    <property type="match status" value="1"/>
</dbReference>
<organism evidence="13 14">
    <name type="scientific">Adineta steineri</name>
    <dbReference type="NCBI Taxonomy" id="433720"/>
    <lineage>
        <taxon>Eukaryota</taxon>
        <taxon>Metazoa</taxon>
        <taxon>Spiralia</taxon>
        <taxon>Gnathifera</taxon>
        <taxon>Rotifera</taxon>
        <taxon>Eurotatoria</taxon>
        <taxon>Bdelloidea</taxon>
        <taxon>Adinetida</taxon>
        <taxon>Adinetidae</taxon>
        <taxon>Adineta</taxon>
    </lineage>
</organism>
<dbReference type="SMART" id="SM00220">
    <property type="entry name" value="S_TKc"/>
    <property type="match status" value="1"/>
</dbReference>
<feature type="transmembrane region" description="Helical" evidence="11">
    <location>
        <begin position="344"/>
        <end position="368"/>
    </location>
</feature>
<keyword evidence="11" id="KW-0812">Transmembrane</keyword>
<keyword evidence="3" id="KW-0723">Serine/threonine-protein kinase</keyword>
<dbReference type="GO" id="GO:0005524">
    <property type="term" value="F:ATP binding"/>
    <property type="evidence" value="ECO:0007669"/>
    <property type="project" value="UniProtKB-UniRule"/>
</dbReference>
<comment type="catalytic activity">
    <reaction evidence="8">
        <text>L-threonyl-[protein] + ATP = O-phospho-L-threonyl-[protein] + ADP + H(+)</text>
        <dbReference type="Rhea" id="RHEA:46608"/>
        <dbReference type="Rhea" id="RHEA-COMP:11060"/>
        <dbReference type="Rhea" id="RHEA-COMP:11605"/>
        <dbReference type="ChEBI" id="CHEBI:15378"/>
        <dbReference type="ChEBI" id="CHEBI:30013"/>
        <dbReference type="ChEBI" id="CHEBI:30616"/>
        <dbReference type="ChEBI" id="CHEBI:61977"/>
        <dbReference type="ChEBI" id="CHEBI:456216"/>
        <dbReference type="EC" id="2.7.11.22"/>
    </reaction>
</comment>
<evidence type="ECO:0000259" key="12">
    <source>
        <dbReference type="PROSITE" id="PS50011"/>
    </source>
</evidence>
<comment type="caution">
    <text evidence="13">The sequence shown here is derived from an EMBL/GenBank/DDBJ whole genome shotgun (WGS) entry which is preliminary data.</text>
</comment>
<dbReference type="GO" id="GO:0005634">
    <property type="term" value="C:nucleus"/>
    <property type="evidence" value="ECO:0007669"/>
    <property type="project" value="TreeGrafter"/>
</dbReference>
<dbReference type="GO" id="GO:0004693">
    <property type="term" value="F:cyclin-dependent protein serine/threonine kinase activity"/>
    <property type="evidence" value="ECO:0007669"/>
    <property type="project" value="UniProtKB-EC"/>
</dbReference>
<dbReference type="PROSITE" id="PS50011">
    <property type="entry name" value="PROTEIN_KINASE_DOM"/>
    <property type="match status" value="1"/>
</dbReference>
<dbReference type="GO" id="GO:0016020">
    <property type="term" value="C:membrane"/>
    <property type="evidence" value="ECO:0007669"/>
    <property type="project" value="InterPro"/>
</dbReference>
<evidence type="ECO:0000256" key="9">
    <source>
        <dbReference type="ARBA" id="ARBA00048367"/>
    </source>
</evidence>
<dbReference type="Proteomes" id="UP000663891">
    <property type="component" value="Unassembled WGS sequence"/>
</dbReference>
<protein>
    <recommendedName>
        <fullName evidence="2">cyclin-dependent kinase</fullName>
        <ecNumber evidence="2">2.7.11.22</ecNumber>
    </recommendedName>
</protein>
<feature type="domain" description="Protein kinase" evidence="12">
    <location>
        <begin position="386"/>
        <end position="667"/>
    </location>
</feature>
<dbReference type="PROSITE" id="PS00108">
    <property type="entry name" value="PROTEIN_KINASE_ST"/>
    <property type="match status" value="1"/>
</dbReference>
<dbReference type="FunFam" id="1.10.510.10:FF:000574">
    <property type="entry name" value="Cell division related protein kinase 2"/>
    <property type="match status" value="1"/>
</dbReference>
<sequence length="693" mass="80671">MILYIEKEILLDTHCQDLYLCDTGVNNEYLVTSSIDQCSCKKQQAILCKYDHDLCQNRCLSEQNLYIKQNNESNEILINNHSTNVILLEKNELEYNSEIVYICDRNNLPKPILEHLNNKLTYTKNNSTTDVLISQTAICDFLLKHSVLVQNAYGMYLKFQQARHNPFQLRRHANIGYLLANIFVGILCSFILFGNFDLNRLISNEILIQTQNLTTWIKSIIEWLMHAPVGLKLNQPLVDFLARFYFYHIYLWSGYLEALVITVLPYLYQLMFILCFFGISLVIGAICDFIRLLTIHLYCFYIYAARLFNWQIRLLINLFRLFCGKKQNPLRNYRLDSHLCDIDQLFIVTLSFTILLFLLPSIFMYYAVFTSIIMNNGTSSTLFDRYDVGCELGKGTYGIVRKAFDTRQKQDVAIKCVCLGDEGIPSTALREISLLRSLKHPNIIRLYDIQVHQPTGELFLFYECMEMDLYEYMKLYQKSLPEDLSKSYLKQMLLGIDYIHSNSMLHRDLKPQNILIDWIGSLKLADFGLGRHFQMPMRMYTHEVVTLWYRSPEILLGAKTYTTSVDLWSIGTIFAEITHNRALFAGECEIDQLFRIFRTLGTPDDITWPGFSSMPDHKKTFPQWKSQNMSQLLSNLSTDALQLTLQMLVYDPDRRITAKTALESTYFQSMPTHLIIPPQIKNSTSSNNQSDIQ</sequence>
<evidence type="ECO:0000256" key="8">
    <source>
        <dbReference type="ARBA" id="ARBA00047811"/>
    </source>
</evidence>
<dbReference type="InterPro" id="IPR050108">
    <property type="entry name" value="CDK"/>
</dbReference>
<dbReference type="OrthoDB" id="1732493at2759"/>
<keyword evidence="5 10" id="KW-0547">Nucleotide-binding</keyword>
<dbReference type="AlphaFoldDB" id="A0A815BU30"/>
<feature type="transmembrane region" description="Helical" evidence="11">
    <location>
        <begin position="271"/>
        <end position="294"/>
    </location>
</feature>
<accession>A0A815BU30</accession>
<feature type="transmembrane region" description="Helical" evidence="11">
    <location>
        <begin position="175"/>
        <end position="194"/>
    </location>
</feature>
<dbReference type="GO" id="GO:0006506">
    <property type="term" value="P:GPI anchor biosynthetic process"/>
    <property type="evidence" value="ECO:0007669"/>
    <property type="project" value="InterPro"/>
</dbReference>
<name>A0A815BU30_9BILA</name>
<dbReference type="Pfam" id="PF00069">
    <property type="entry name" value="Pkinase"/>
    <property type="match status" value="1"/>
</dbReference>
<dbReference type="EC" id="2.7.11.22" evidence="2"/>
<dbReference type="InterPro" id="IPR008271">
    <property type="entry name" value="Ser/Thr_kinase_AS"/>
</dbReference>
<evidence type="ECO:0000256" key="1">
    <source>
        <dbReference type="ARBA" id="ARBA00006485"/>
    </source>
</evidence>
<dbReference type="InterPro" id="IPR007720">
    <property type="entry name" value="PigQ/GPI1"/>
</dbReference>
<evidence type="ECO:0000313" key="14">
    <source>
        <dbReference type="Proteomes" id="UP000663891"/>
    </source>
</evidence>
<evidence type="ECO:0000256" key="5">
    <source>
        <dbReference type="ARBA" id="ARBA00022741"/>
    </source>
</evidence>
<feature type="transmembrane region" description="Helical" evidence="11">
    <location>
        <begin position="300"/>
        <end position="323"/>
    </location>
</feature>
<evidence type="ECO:0000256" key="11">
    <source>
        <dbReference type="SAM" id="Phobius"/>
    </source>
</evidence>
<dbReference type="PANTHER" id="PTHR24056">
    <property type="entry name" value="CELL DIVISION PROTEIN KINASE"/>
    <property type="match status" value="1"/>
</dbReference>
<keyword evidence="6" id="KW-0418">Kinase</keyword>
<evidence type="ECO:0000256" key="2">
    <source>
        <dbReference type="ARBA" id="ARBA00012425"/>
    </source>
</evidence>
<keyword evidence="7 10" id="KW-0067">ATP-binding</keyword>
<dbReference type="EMBL" id="CAJNON010000456">
    <property type="protein sequence ID" value="CAF1271867.1"/>
    <property type="molecule type" value="Genomic_DNA"/>
</dbReference>
<gene>
    <name evidence="13" type="ORF">VCS650_LOCUS29470</name>
</gene>